<evidence type="ECO:0000313" key="2">
    <source>
        <dbReference type="EMBL" id="KAJ1190019.1"/>
    </source>
</evidence>
<dbReference type="Proteomes" id="UP001066276">
    <property type="component" value="Chromosome 3_1"/>
</dbReference>
<protein>
    <submittedName>
        <fullName evidence="2">Uncharacterized protein</fullName>
    </submittedName>
</protein>
<evidence type="ECO:0000256" key="1">
    <source>
        <dbReference type="SAM" id="MobiDB-lite"/>
    </source>
</evidence>
<dbReference type="AlphaFoldDB" id="A0AAV7UNG8"/>
<name>A0AAV7UNG8_PLEWA</name>
<keyword evidence="3" id="KW-1185">Reference proteome</keyword>
<accession>A0AAV7UNG8</accession>
<evidence type="ECO:0000313" key="3">
    <source>
        <dbReference type="Proteomes" id="UP001066276"/>
    </source>
</evidence>
<organism evidence="2 3">
    <name type="scientific">Pleurodeles waltl</name>
    <name type="common">Iberian ribbed newt</name>
    <dbReference type="NCBI Taxonomy" id="8319"/>
    <lineage>
        <taxon>Eukaryota</taxon>
        <taxon>Metazoa</taxon>
        <taxon>Chordata</taxon>
        <taxon>Craniata</taxon>
        <taxon>Vertebrata</taxon>
        <taxon>Euteleostomi</taxon>
        <taxon>Amphibia</taxon>
        <taxon>Batrachia</taxon>
        <taxon>Caudata</taxon>
        <taxon>Salamandroidea</taxon>
        <taxon>Salamandridae</taxon>
        <taxon>Pleurodelinae</taxon>
        <taxon>Pleurodeles</taxon>
    </lineage>
</organism>
<comment type="caution">
    <text evidence="2">The sequence shown here is derived from an EMBL/GenBank/DDBJ whole genome shotgun (WGS) entry which is preliminary data.</text>
</comment>
<feature type="region of interest" description="Disordered" evidence="1">
    <location>
        <begin position="43"/>
        <end position="77"/>
    </location>
</feature>
<feature type="compositionally biased region" description="Low complexity" evidence="1">
    <location>
        <begin position="46"/>
        <end position="55"/>
    </location>
</feature>
<sequence length="137" mass="14464">MPFRRGLQRLGPTAQRREDGFPPAGRVARRALHAGAWGARDPWCVGATAGPSSGSAAGGTAGSDGTRGAPGRPSVHSDLRLHCDALLEPTGGRVKTRAQSAQIVGAIRMVRELAILQILMKLDRSDVPAHTKEQLLE</sequence>
<proteinExistence type="predicted"/>
<dbReference type="EMBL" id="JANPWB010000005">
    <property type="protein sequence ID" value="KAJ1190019.1"/>
    <property type="molecule type" value="Genomic_DNA"/>
</dbReference>
<gene>
    <name evidence="2" type="ORF">NDU88_006759</name>
</gene>
<feature type="region of interest" description="Disordered" evidence="1">
    <location>
        <begin position="1"/>
        <end position="24"/>
    </location>
</feature>
<reference evidence="2" key="1">
    <citation type="journal article" date="2022" name="bioRxiv">
        <title>Sequencing and chromosome-scale assembly of the giantPleurodeles waltlgenome.</title>
        <authorList>
            <person name="Brown T."/>
            <person name="Elewa A."/>
            <person name="Iarovenko S."/>
            <person name="Subramanian E."/>
            <person name="Araus A.J."/>
            <person name="Petzold A."/>
            <person name="Susuki M."/>
            <person name="Suzuki K.-i.T."/>
            <person name="Hayashi T."/>
            <person name="Toyoda A."/>
            <person name="Oliveira C."/>
            <person name="Osipova E."/>
            <person name="Leigh N.D."/>
            <person name="Simon A."/>
            <person name="Yun M.H."/>
        </authorList>
    </citation>
    <scope>NUCLEOTIDE SEQUENCE</scope>
    <source>
        <strain evidence="2">20211129_DDA</strain>
        <tissue evidence="2">Liver</tissue>
    </source>
</reference>